<proteinExistence type="predicted"/>
<dbReference type="InterPro" id="IPR024078">
    <property type="entry name" value="LmbE-like_dom_sf"/>
</dbReference>
<dbReference type="PANTHER" id="PTHR12993">
    <property type="entry name" value="N-ACETYLGLUCOSAMINYL-PHOSPHATIDYLINOSITOL DE-N-ACETYLASE-RELATED"/>
    <property type="match status" value="1"/>
</dbReference>
<dbReference type="GO" id="GO:0016811">
    <property type="term" value="F:hydrolase activity, acting on carbon-nitrogen (but not peptide) bonds, in linear amides"/>
    <property type="evidence" value="ECO:0007669"/>
    <property type="project" value="TreeGrafter"/>
</dbReference>
<dbReference type="RefSeq" id="WP_338087390.1">
    <property type="nucleotide sequence ID" value="NZ_JACHBL010000001.1"/>
</dbReference>
<reference evidence="2 3" key="1">
    <citation type="submission" date="2020-08" db="EMBL/GenBank/DDBJ databases">
        <title>Sequencing the genomes of 1000 actinobacteria strains.</title>
        <authorList>
            <person name="Klenk H.-P."/>
        </authorList>
    </citation>
    <scope>NUCLEOTIDE SEQUENCE [LARGE SCALE GENOMIC DNA]</scope>
    <source>
        <strain evidence="2 3">DSM 23694</strain>
    </source>
</reference>
<accession>A0A7W9DA44</accession>
<comment type="caution">
    <text evidence="2">The sequence shown here is derived from an EMBL/GenBank/DDBJ whole genome shotgun (WGS) entry which is preliminary data.</text>
</comment>
<organism evidence="2 3">
    <name type="scientific">Neomicrococcus lactis</name>
    <dbReference type="NCBI Taxonomy" id="732241"/>
    <lineage>
        <taxon>Bacteria</taxon>
        <taxon>Bacillati</taxon>
        <taxon>Actinomycetota</taxon>
        <taxon>Actinomycetes</taxon>
        <taxon>Micrococcales</taxon>
        <taxon>Micrococcaceae</taxon>
        <taxon>Neomicrococcus</taxon>
    </lineage>
</organism>
<dbReference type="Pfam" id="PF02585">
    <property type="entry name" value="PIG-L"/>
    <property type="match status" value="1"/>
</dbReference>
<dbReference type="InterPro" id="IPR003737">
    <property type="entry name" value="GlcNAc_PI_deacetylase-related"/>
</dbReference>
<dbReference type="Gene3D" id="3.40.50.10320">
    <property type="entry name" value="LmbE-like"/>
    <property type="match status" value="1"/>
</dbReference>
<evidence type="ECO:0000256" key="1">
    <source>
        <dbReference type="ARBA" id="ARBA00022833"/>
    </source>
</evidence>
<dbReference type="PANTHER" id="PTHR12993:SF28">
    <property type="entry name" value="LMBE FAMILY PROTEIN"/>
    <property type="match status" value="1"/>
</dbReference>
<sequence>MADLDVQLAPRFADGDDFGLTTVVAFAAHPDDLDFGAAGTVALLTAAGIRVEYCIVTNGDAGGFDESHRPDIEQMRQGEQRAAAARVGVADVHFLGERDGYVAPTLELQQKIVALLRKVRPQLVLAHHPERNWSNIQSQHPDHLSVGEAVVRAIYPALENPFAFPELQAAGLEAYRLREMWLFGGPVERENHFVDVSSVLDLKREALLAHLSQHPDPQRMMQYVEEKLAAVAQRGKQPEGALCESFHAVTVNGNQTIAGF</sequence>
<dbReference type="Proteomes" id="UP000523863">
    <property type="component" value="Unassembled WGS sequence"/>
</dbReference>
<evidence type="ECO:0000313" key="3">
    <source>
        <dbReference type="Proteomes" id="UP000523863"/>
    </source>
</evidence>
<dbReference type="GO" id="GO:0016137">
    <property type="term" value="P:glycoside metabolic process"/>
    <property type="evidence" value="ECO:0007669"/>
    <property type="project" value="UniProtKB-ARBA"/>
</dbReference>
<keyword evidence="3" id="KW-1185">Reference proteome</keyword>
<gene>
    <name evidence="2" type="ORF">BKA12_000310</name>
</gene>
<evidence type="ECO:0000313" key="2">
    <source>
        <dbReference type="EMBL" id="MBB5597230.1"/>
    </source>
</evidence>
<name>A0A7W9DA44_9MICC</name>
<dbReference type="EMBL" id="JACHBL010000001">
    <property type="protein sequence ID" value="MBB5597230.1"/>
    <property type="molecule type" value="Genomic_DNA"/>
</dbReference>
<protein>
    <submittedName>
        <fullName evidence="2">LmbE family N-acetylglucosaminyl deacetylase</fullName>
    </submittedName>
</protein>
<dbReference type="SUPFAM" id="SSF102588">
    <property type="entry name" value="LmbE-like"/>
    <property type="match status" value="1"/>
</dbReference>
<dbReference type="AlphaFoldDB" id="A0A7W9DA44"/>
<keyword evidence="1" id="KW-0862">Zinc</keyword>